<proteinExistence type="predicted"/>
<organism evidence="4">
    <name type="scientific">Medioppia subpectinata</name>
    <dbReference type="NCBI Taxonomy" id="1979941"/>
    <lineage>
        <taxon>Eukaryota</taxon>
        <taxon>Metazoa</taxon>
        <taxon>Ecdysozoa</taxon>
        <taxon>Arthropoda</taxon>
        <taxon>Chelicerata</taxon>
        <taxon>Arachnida</taxon>
        <taxon>Acari</taxon>
        <taxon>Acariformes</taxon>
        <taxon>Sarcoptiformes</taxon>
        <taxon>Oribatida</taxon>
        <taxon>Brachypylina</taxon>
        <taxon>Oppioidea</taxon>
        <taxon>Oppiidae</taxon>
        <taxon>Medioppia</taxon>
    </lineage>
</organism>
<evidence type="ECO:0000313" key="4">
    <source>
        <dbReference type="EMBL" id="CAD7634736.1"/>
    </source>
</evidence>
<dbReference type="SUPFAM" id="SSF50494">
    <property type="entry name" value="Trypsin-like serine proteases"/>
    <property type="match status" value="1"/>
</dbReference>
<dbReference type="InterPro" id="IPR009003">
    <property type="entry name" value="Peptidase_S1_PA"/>
</dbReference>
<dbReference type="GO" id="GO:0006508">
    <property type="term" value="P:proteolysis"/>
    <property type="evidence" value="ECO:0007669"/>
    <property type="project" value="InterPro"/>
</dbReference>
<protein>
    <recommendedName>
        <fullName evidence="3">Peptidase S1 domain-containing protein</fullName>
    </recommendedName>
</protein>
<keyword evidence="1" id="KW-1015">Disulfide bond</keyword>
<dbReference type="Gene3D" id="2.40.10.10">
    <property type="entry name" value="Trypsin-like serine proteases"/>
    <property type="match status" value="1"/>
</dbReference>
<evidence type="ECO:0000259" key="3">
    <source>
        <dbReference type="PROSITE" id="PS50240"/>
    </source>
</evidence>
<dbReference type="Proteomes" id="UP000759131">
    <property type="component" value="Unassembled WGS sequence"/>
</dbReference>
<dbReference type="PROSITE" id="PS50240">
    <property type="entry name" value="TRYPSIN_DOM"/>
    <property type="match status" value="1"/>
</dbReference>
<feature type="domain" description="Peptidase S1" evidence="3">
    <location>
        <begin position="39"/>
        <end position="203"/>
    </location>
</feature>
<dbReference type="InterPro" id="IPR001254">
    <property type="entry name" value="Trypsin_dom"/>
</dbReference>
<keyword evidence="5" id="KW-1185">Reference proteome</keyword>
<evidence type="ECO:0000313" key="5">
    <source>
        <dbReference type="Proteomes" id="UP000759131"/>
    </source>
</evidence>
<sequence length="203" mass="22404">MLYNQTLSVVLTVVLLYLSGQASGVWRQRCGKSQTGTRIIGGETAVNGKWPWMAHIEFCPDQGRCYNCGGSLISDQWILTAAHCVIDKKGAIINKITANFSNYDFTYDEWNVNTFQVKQPIVHWLYKNYTLDDIALLELSEPLDLNGMGIEPICLPPADLPRPVGTQCVATGWGDTIGNIISPSKTLQQVTLPIANADLCANR</sequence>
<feature type="chain" id="PRO_5035680713" description="Peptidase S1 domain-containing protein" evidence="2">
    <location>
        <begin position="23"/>
        <end position="203"/>
    </location>
</feature>
<name>A0A7R9Q6S9_9ACAR</name>
<accession>A0A7R9Q6S9</accession>
<dbReference type="PRINTS" id="PR00722">
    <property type="entry name" value="CHYMOTRYPSIN"/>
</dbReference>
<dbReference type="SMART" id="SM00020">
    <property type="entry name" value="Tryp_SPc"/>
    <property type="match status" value="1"/>
</dbReference>
<keyword evidence="2" id="KW-0732">Signal</keyword>
<dbReference type="GO" id="GO:0004252">
    <property type="term" value="F:serine-type endopeptidase activity"/>
    <property type="evidence" value="ECO:0007669"/>
    <property type="project" value="InterPro"/>
</dbReference>
<dbReference type="EMBL" id="CAJPIZ010015226">
    <property type="protein sequence ID" value="CAG2115166.1"/>
    <property type="molecule type" value="Genomic_DNA"/>
</dbReference>
<dbReference type="FunFam" id="2.40.10.10:FF:000068">
    <property type="entry name" value="transmembrane protease serine 2"/>
    <property type="match status" value="1"/>
</dbReference>
<dbReference type="InterPro" id="IPR043504">
    <property type="entry name" value="Peptidase_S1_PA_chymotrypsin"/>
</dbReference>
<reference evidence="4" key="1">
    <citation type="submission" date="2020-11" db="EMBL/GenBank/DDBJ databases">
        <authorList>
            <person name="Tran Van P."/>
        </authorList>
    </citation>
    <scope>NUCLEOTIDE SEQUENCE</scope>
</reference>
<dbReference type="AlphaFoldDB" id="A0A7R9Q6S9"/>
<dbReference type="PROSITE" id="PS00134">
    <property type="entry name" value="TRYPSIN_HIS"/>
    <property type="match status" value="1"/>
</dbReference>
<dbReference type="EMBL" id="OC869801">
    <property type="protein sequence ID" value="CAD7634736.1"/>
    <property type="molecule type" value="Genomic_DNA"/>
</dbReference>
<dbReference type="InterPro" id="IPR018114">
    <property type="entry name" value="TRYPSIN_HIS"/>
</dbReference>
<dbReference type="OrthoDB" id="5565075at2759"/>
<evidence type="ECO:0000256" key="1">
    <source>
        <dbReference type="ARBA" id="ARBA00023157"/>
    </source>
</evidence>
<evidence type="ECO:0000256" key="2">
    <source>
        <dbReference type="SAM" id="SignalP"/>
    </source>
</evidence>
<feature type="non-terminal residue" evidence="4">
    <location>
        <position position="1"/>
    </location>
</feature>
<feature type="signal peptide" evidence="2">
    <location>
        <begin position="1"/>
        <end position="22"/>
    </location>
</feature>
<dbReference type="CDD" id="cd00190">
    <property type="entry name" value="Tryp_SPc"/>
    <property type="match status" value="1"/>
</dbReference>
<dbReference type="Pfam" id="PF00089">
    <property type="entry name" value="Trypsin"/>
    <property type="match status" value="1"/>
</dbReference>
<dbReference type="InterPro" id="IPR001314">
    <property type="entry name" value="Peptidase_S1A"/>
</dbReference>
<dbReference type="PANTHER" id="PTHR24252">
    <property type="entry name" value="ACROSIN-RELATED"/>
    <property type="match status" value="1"/>
</dbReference>
<gene>
    <name evidence="4" type="ORF">OSB1V03_LOCUS15131</name>
</gene>
<dbReference type="PANTHER" id="PTHR24252:SF7">
    <property type="entry name" value="HYALIN"/>
    <property type="match status" value="1"/>
</dbReference>